<evidence type="ECO:0000313" key="3">
    <source>
        <dbReference type="EMBL" id="KKY13895.1"/>
    </source>
</evidence>
<accession>A0A0G2G9T4</accession>
<dbReference type="InterPro" id="IPR038607">
    <property type="entry name" value="PhoD-like_sf"/>
</dbReference>
<feature type="region of interest" description="Disordered" evidence="1">
    <location>
        <begin position="535"/>
        <end position="573"/>
    </location>
</feature>
<feature type="compositionally biased region" description="Polar residues" evidence="1">
    <location>
        <begin position="56"/>
        <end position="66"/>
    </location>
</feature>
<dbReference type="PANTHER" id="PTHR46689:SF1">
    <property type="entry name" value="PHOD-LIKE PHOSPHATASE DOMAIN-CONTAINING PROTEIN"/>
    <property type="match status" value="1"/>
</dbReference>
<dbReference type="Pfam" id="PF19050">
    <property type="entry name" value="PhoD_2"/>
    <property type="match status" value="2"/>
</dbReference>
<dbReference type="Gene3D" id="3.60.21.70">
    <property type="entry name" value="PhoD-like phosphatase"/>
    <property type="match status" value="1"/>
</dbReference>
<feature type="region of interest" description="Disordered" evidence="1">
    <location>
        <begin position="713"/>
        <end position="735"/>
    </location>
</feature>
<feature type="compositionally biased region" description="Polar residues" evidence="1">
    <location>
        <begin position="96"/>
        <end position="128"/>
    </location>
</feature>
<feature type="region of interest" description="Disordered" evidence="1">
    <location>
        <begin position="1"/>
        <end position="154"/>
    </location>
</feature>
<dbReference type="GO" id="GO:0016020">
    <property type="term" value="C:membrane"/>
    <property type="evidence" value="ECO:0007669"/>
    <property type="project" value="TreeGrafter"/>
</dbReference>
<evidence type="ECO:0000259" key="2">
    <source>
        <dbReference type="Pfam" id="PF19050"/>
    </source>
</evidence>
<dbReference type="PANTHER" id="PTHR46689">
    <property type="entry name" value="MEMBRANE PROTEIN, PUTATIVE-RELATED"/>
    <property type="match status" value="1"/>
</dbReference>
<feature type="compositionally biased region" description="Polar residues" evidence="1">
    <location>
        <begin position="450"/>
        <end position="463"/>
    </location>
</feature>
<comment type="caution">
    <text evidence="3">The sequence shown here is derived from an EMBL/GenBank/DDBJ whole genome shotgun (WGS) entry which is preliminary data.</text>
</comment>
<feature type="compositionally biased region" description="Basic and acidic residues" evidence="1">
    <location>
        <begin position="476"/>
        <end position="485"/>
    </location>
</feature>
<evidence type="ECO:0000256" key="1">
    <source>
        <dbReference type="SAM" id="MobiDB-lite"/>
    </source>
</evidence>
<feature type="compositionally biased region" description="Polar residues" evidence="1">
    <location>
        <begin position="331"/>
        <end position="344"/>
    </location>
</feature>
<organism evidence="3 4">
    <name type="scientific">Phaeomoniella chlamydospora</name>
    <name type="common">Phaeoacremonium chlamydosporum</name>
    <dbReference type="NCBI Taxonomy" id="158046"/>
    <lineage>
        <taxon>Eukaryota</taxon>
        <taxon>Fungi</taxon>
        <taxon>Dikarya</taxon>
        <taxon>Ascomycota</taxon>
        <taxon>Pezizomycotina</taxon>
        <taxon>Eurotiomycetes</taxon>
        <taxon>Chaetothyriomycetidae</taxon>
        <taxon>Phaeomoniellales</taxon>
        <taxon>Phaeomoniellaceae</taxon>
        <taxon>Phaeomoniella</taxon>
    </lineage>
</organism>
<feature type="region of interest" description="Disordered" evidence="1">
    <location>
        <begin position="386"/>
        <end position="501"/>
    </location>
</feature>
<feature type="compositionally biased region" description="Polar residues" evidence="1">
    <location>
        <begin position="208"/>
        <end position="220"/>
    </location>
</feature>
<feature type="compositionally biased region" description="Pro residues" evidence="1">
    <location>
        <begin position="1215"/>
        <end position="1226"/>
    </location>
</feature>
<feature type="region of interest" description="Disordered" evidence="1">
    <location>
        <begin position="1429"/>
        <end position="1497"/>
    </location>
</feature>
<dbReference type="InterPro" id="IPR043904">
    <property type="entry name" value="PhoD_2-like"/>
</dbReference>
<dbReference type="SUPFAM" id="SSF56300">
    <property type="entry name" value="Metallo-dependent phosphatases"/>
    <property type="match status" value="1"/>
</dbReference>
<dbReference type="EMBL" id="LCWF01000249">
    <property type="protein sequence ID" value="KKY13895.1"/>
    <property type="molecule type" value="Genomic_DNA"/>
</dbReference>
<feature type="compositionally biased region" description="Basic and acidic residues" evidence="1">
    <location>
        <begin position="251"/>
        <end position="260"/>
    </location>
</feature>
<feature type="region of interest" description="Disordered" evidence="1">
    <location>
        <begin position="170"/>
        <end position="372"/>
    </location>
</feature>
<gene>
    <name evidence="3" type="ORF">UCRPC4_g06900</name>
</gene>
<feature type="compositionally biased region" description="Polar residues" evidence="1">
    <location>
        <begin position="74"/>
        <end position="87"/>
    </location>
</feature>
<feature type="region of interest" description="Disordered" evidence="1">
    <location>
        <begin position="1210"/>
        <end position="1355"/>
    </location>
</feature>
<feature type="compositionally biased region" description="Basic residues" evidence="1">
    <location>
        <begin position="396"/>
        <end position="405"/>
    </location>
</feature>
<feature type="domain" description="PhoD-like phosphatase" evidence="2">
    <location>
        <begin position="1054"/>
        <end position="1213"/>
    </location>
</feature>
<proteinExistence type="predicted"/>
<dbReference type="InterPro" id="IPR029052">
    <property type="entry name" value="Metallo-depent_PP-like"/>
</dbReference>
<name>A0A0G2G9T4_PHACM</name>
<feature type="compositionally biased region" description="Basic and acidic residues" evidence="1">
    <location>
        <begin position="221"/>
        <end position="240"/>
    </location>
</feature>
<feature type="compositionally biased region" description="Polar residues" evidence="1">
    <location>
        <begin position="1438"/>
        <end position="1447"/>
    </location>
</feature>
<feature type="compositionally biased region" description="Basic and acidic residues" evidence="1">
    <location>
        <begin position="1465"/>
        <end position="1481"/>
    </location>
</feature>
<dbReference type="InterPro" id="IPR018946">
    <property type="entry name" value="PhoD-like_MPP"/>
</dbReference>
<dbReference type="CDD" id="cd07389">
    <property type="entry name" value="MPP_PhoD"/>
    <property type="match status" value="1"/>
</dbReference>
<protein>
    <recommendedName>
        <fullName evidence="2">PhoD-like phosphatase domain-containing protein</fullName>
    </recommendedName>
</protein>
<feature type="compositionally biased region" description="Polar residues" evidence="1">
    <location>
        <begin position="175"/>
        <end position="190"/>
    </location>
</feature>
<reference evidence="3 4" key="2">
    <citation type="submission" date="2015-05" db="EMBL/GenBank/DDBJ databases">
        <authorList>
            <person name="Morales-Cruz A."/>
            <person name="Amrine K.C."/>
            <person name="Cantu D."/>
        </authorList>
    </citation>
    <scope>NUCLEOTIDE SEQUENCE [LARGE SCALE GENOMIC DNA]</scope>
    <source>
        <strain evidence="3">UCRPC4</strain>
    </source>
</reference>
<dbReference type="OrthoDB" id="9999821at2759"/>
<feature type="compositionally biased region" description="Polar residues" evidence="1">
    <location>
        <begin position="1305"/>
        <end position="1328"/>
    </location>
</feature>
<keyword evidence="4" id="KW-1185">Reference proteome</keyword>
<feature type="compositionally biased region" description="Polar residues" evidence="1">
    <location>
        <begin position="1283"/>
        <end position="1298"/>
    </location>
</feature>
<evidence type="ECO:0000313" key="4">
    <source>
        <dbReference type="Proteomes" id="UP000053317"/>
    </source>
</evidence>
<feature type="domain" description="PhoD-like phosphatase" evidence="2">
    <location>
        <begin position="790"/>
        <end position="1046"/>
    </location>
</feature>
<dbReference type="Proteomes" id="UP000053317">
    <property type="component" value="Unassembled WGS sequence"/>
</dbReference>
<reference evidence="3 4" key="1">
    <citation type="submission" date="2015-05" db="EMBL/GenBank/DDBJ databases">
        <title>Distinctive expansion of gene families associated with plant cell wall degradation and secondary metabolism in the genomes of grapevine trunk pathogens.</title>
        <authorList>
            <person name="Lawrence D.P."/>
            <person name="Travadon R."/>
            <person name="Rolshausen P.E."/>
            <person name="Baumgartner K."/>
        </authorList>
    </citation>
    <scope>NUCLEOTIDE SEQUENCE [LARGE SCALE GENOMIC DNA]</scope>
    <source>
        <strain evidence="3">UCRPC4</strain>
    </source>
</reference>
<sequence>MTSTVPKSFSERLRANPRNDLTGQDDLKVYDEPIPGNGAEIKKAYTRNRRAEMDSDNNGHPGSSSIPVRRRSARQTGADPQSPQQHATPRDLPPLDTNSTTRSVDSKQRSTNPTTSASRSKSVRQTQRLAEDDEEGGDWAHRSPLQKLELKLNDISKEEKRARVLEAEMLYKLGQNGNRRVSREGQPSTSRHLDKSRSQKQGNGPDESMTTDGSMSQTRSTAERSRSNRDQGPDSRKSSIEPRTTNYAKPTVREPARDVPRTSTHVEAATIPLQRHPAHEPRTTGKRPAVYHNSPTTSYDDPSMERYPVSQEGVGRSTSARQARAERLEQTIPSNITRAVSLQGQRPPAKFQDDEGLEPSRPGQLNHSHKAALAAGTTAGAIAGTQAAASGLGRSNSKKLQKAPPKRAQDPNIRTSAEDFQDPTAHPAAQVADQTGQYYSRGAPKEIDIQRSSSTSKRTQPTGPTAAAAAPVGLGLDRDSIDKPEHHRHHGLSDMFHNRPRQQSISFKQAFDRARPIDEWKNAGVASLTLKDMDLESEDNPDKNKAWWEGGSSARRRSKRSSGTTGAYDGVADDTRQPVFEPRLFLKCGPLLRYTGLRKVRVEKPGRSGEMETWRGTVMIVTEDAQSSYEQVPTLRLFSQPMSLLPPPPDRIDDDDGELAPEYVDPLAGLTAISRTGKSRYVRPIDHIEPEKDLSRIEDDNGLFENSPSLIDLPDGRSIKSPNNRARGIDGEKGGKFKEVKGHRLHTDLERGVTFWRFYLEIELGEEQAHVAYRINRGAPIGFWVPARGHSMNVMFHSCNGFSLSVKPDEFSGPDPLWRDVLNTHQSRPFHVMIGGGDQIYNDRVMIETTHFAEWLRMKNPHEKHHTEFTPEMAHELETFYLNRYCMWFSQGLFGMANSQIPMVNVWDDHDIIDGFGSYPDHFMRAPVFSGLGNIAFRYYMLFQHQSVPEETDRDEPSWLLGPEVGPYITQRSRNLFMSLGKGLTFLGLDCRTERKRDEIMSDATIHEVLDRCRREIVEGDTKHLLVLLGVPIAYPRLVWLENVLTSRAMNPIKALGRARILKGSFLNKFDGGVEILDDLDDHWTASGHKGERQDLIQDLQDLAAEKSVRITILGGDVHLAAVGQFYTNPKYKIPKDRDHRYMPNVVSSAICNTPPGEMLADILNKRNKVHHFDHYTDEDMIPMFTHDVDGKKRNNKTLLPRRNWCSIREYVPGQTPPPTPSPPRTPTESDRSYSPEPPNRSFSFSRGDGKPGNLLRRLSLRGRREPPTSYRDEMYAEDNNTRRPASSTGVPPSQPSEQGDDYFSSHSNPPSNTRQTFPGPHSRNTSMIPRPGNFQRRPTNLSEKAAKKGGGLAAEEEEGFNDRINLEGGLDIILNCEVSPKDPAGITTPYRFLVPALLYDGSSDEMYAGAEEAAPAGVKRSGSIFKKIGFSGRRGPKNSTARNQGSGNWGQGSDTESMTDEEETRVQRTDNRRWSFDKDVGTGTVGGQRRFDGGNDVRTGVPGEALEQRTASNALPQRTLPQGYNGVDAWKDTSKKRFFF</sequence>
<feature type="compositionally biased region" description="Basic and acidic residues" evidence="1">
    <location>
        <begin position="1263"/>
        <end position="1275"/>
    </location>
</feature>